<organism evidence="3 4">
    <name type="scientific">Tepidiphilus thermophilus</name>
    <dbReference type="NCBI Taxonomy" id="876478"/>
    <lineage>
        <taxon>Bacteria</taxon>
        <taxon>Pseudomonadati</taxon>
        <taxon>Pseudomonadota</taxon>
        <taxon>Hydrogenophilia</taxon>
        <taxon>Hydrogenophilales</taxon>
        <taxon>Hydrogenophilaceae</taxon>
        <taxon>Tepidiphilus</taxon>
    </lineage>
</organism>
<comment type="similarity">
    <text evidence="1">Belongs to the peptidase S13 family.</text>
</comment>
<proteinExistence type="inferred from homology"/>
<reference evidence="4" key="1">
    <citation type="submission" date="2015-08" db="EMBL/GenBank/DDBJ databases">
        <authorList>
            <person name="Babu N.S."/>
            <person name="Beckwith C.J."/>
            <person name="Beseler K.G."/>
            <person name="Brison A."/>
            <person name="Carone J.V."/>
            <person name="Caskin T.P."/>
            <person name="Diamond M."/>
            <person name="Durham M.E."/>
            <person name="Foxe J.M."/>
            <person name="Go M."/>
            <person name="Henderson B.A."/>
            <person name="Jones I.B."/>
            <person name="McGettigan J.A."/>
            <person name="Micheletti S.J."/>
            <person name="Nasrallah M.E."/>
            <person name="Ortiz D."/>
            <person name="Piller C.R."/>
            <person name="Privatt S.R."/>
            <person name="Schneider S.L."/>
            <person name="Sharp S."/>
            <person name="Smith T.C."/>
            <person name="Stanton J.D."/>
            <person name="Ullery H.E."/>
            <person name="Wilson R.J."/>
            <person name="Serrano M.G."/>
            <person name="Buck G."/>
            <person name="Lee V."/>
            <person name="Wang Y."/>
            <person name="Carvalho R."/>
            <person name="Voegtly L."/>
            <person name="Shi R."/>
            <person name="Duckworth R."/>
            <person name="Johnson A."/>
            <person name="Loviza R."/>
            <person name="Walstead R."/>
            <person name="Shah Z."/>
            <person name="Kiflezghi M."/>
            <person name="Wade K."/>
            <person name="Ball S.L."/>
            <person name="Bradley K.W."/>
            <person name="Asai D.J."/>
            <person name="Bowman C.A."/>
            <person name="Russell D.A."/>
            <person name="Pope W.H."/>
            <person name="Jacobs-Sera D."/>
            <person name="Hendrix R.W."/>
            <person name="Hatfull G.F."/>
        </authorList>
    </citation>
    <scope>NUCLEOTIDE SEQUENCE [LARGE SCALE GENOMIC DNA]</scope>
    <source>
        <strain evidence="4">JCM 19170</strain>
    </source>
</reference>
<evidence type="ECO:0000256" key="2">
    <source>
        <dbReference type="ARBA" id="ARBA00022801"/>
    </source>
</evidence>
<dbReference type="Proteomes" id="UP000182108">
    <property type="component" value="Unassembled WGS sequence"/>
</dbReference>
<dbReference type="NCBIfam" id="TIGR00666">
    <property type="entry name" value="PBP4"/>
    <property type="match status" value="1"/>
</dbReference>
<keyword evidence="2" id="KW-0378">Hydrolase</keyword>
<dbReference type="Gene3D" id="3.40.710.10">
    <property type="entry name" value="DD-peptidase/beta-lactamase superfamily"/>
    <property type="match status" value="2"/>
</dbReference>
<dbReference type="AlphaFoldDB" id="A0A0K6IPE4"/>
<dbReference type="InterPro" id="IPR000667">
    <property type="entry name" value="Peptidase_S13"/>
</dbReference>
<keyword evidence="3" id="KW-0121">Carboxypeptidase</keyword>
<dbReference type="PRINTS" id="PR00922">
    <property type="entry name" value="DADACBPTASE3"/>
</dbReference>
<dbReference type="SUPFAM" id="SSF56601">
    <property type="entry name" value="beta-lactamase/transpeptidase-like"/>
    <property type="match status" value="1"/>
</dbReference>
<dbReference type="InterPro" id="IPR012338">
    <property type="entry name" value="Beta-lactam/transpept-like"/>
</dbReference>
<dbReference type="PANTHER" id="PTHR30023">
    <property type="entry name" value="D-ALANYL-D-ALANINE CARBOXYPEPTIDASE"/>
    <property type="match status" value="1"/>
</dbReference>
<gene>
    <name evidence="3" type="ORF">Ga0061068_101147</name>
</gene>
<dbReference type="RefSeq" id="WP_055422534.1">
    <property type="nucleotide sequence ID" value="NZ_CYHH01000001.1"/>
</dbReference>
<dbReference type="GO" id="GO:0000270">
    <property type="term" value="P:peptidoglycan metabolic process"/>
    <property type="evidence" value="ECO:0007669"/>
    <property type="project" value="TreeGrafter"/>
</dbReference>
<evidence type="ECO:0000313" key="4">
    <source>
        <dbReference type="Proteomes" id="UP000182108"/>
    </source>
</evidence>
<sequence>MNGRRTWRPPLPAAVRFILLILFAALPWLGPEDVRADTLPPPVREALNKAQVPPEAVSVLIQPLEGGAPLLAANETVPRNPASVMKLVTTFAAYETFGAQRRWTSRLVARGHVLGQELVGDLVLQSDGDPYLTAERAWKLLRTACALGIQTIRGRLRLEADGLRIPPADPFAFDGDGYRPYNTPASAELVNFNTVIVQIQPSPDGTRALATLHPPLAGVNVGNALKIETGPCPADVVKRLETGVQEEAQGVAITLSGRYPASCGIRFLGLSPLPAERFASAMLEGIWRELGGRLLPADAPAPATSEWLVATDDSPTLTEIAYQMNKWSSNPIARQLLALVGAARSPEAPDHVAAGAQAVQALLAEAGIDRHGVVLENGAGLSREERIAASDLALLLQTVWNRPYAAEFIATLPVAGVDGTARRRFKDSSIREWAHVKTGTLRDVRAIAGFAQSRSGRRYVIVAFVEHANAAQASDVLTALFDWLWEH</sequence>
<dbReference type="EMBL" id="CYHH01000001">
    <property type="protein sequence ID" value="CUB04966.1"/>
    <property type="molecule type" value="Genomic_DNA"/>
</dbReference>
<protein>
    <submittedName>
        <fullName evidence="3">D-alanyl-D-alanine carboxypeptidase, serine-type, PBP4 family</fullName>
    </submittedName>
</protein>
<evidence type="ECO:0000256" key="1">
    <source>
        <dbReference type="ARBA" id="ARBA00006096"/>
    </source>
</evidence>
<keyword evidence="4" id="KW-1185">Reference proteome</keyword>
<dbReference type="OrthoDB" id="9802627at2"/>
<keyword evidence="3" id="KW-0645">Protease</keyword>
<dbReference type="Pfam" id="PF02113">
    <property type="entry name" value="Peptidase_S13"/>
    <property type="match status" value="1"/>
</dbReference>
<dbReference type="PANTHER" id="PTHR30023:SF0">
    <property type="entry name" value="PENICILLIN-SENSITIVE CARBOXYPEPTIDASE A"/>
    <property type="match status" value="1"/>
</dbReference>
<dbReference type="GO" id="GO:0006508">
    <property type="term" value="P:proteolysis"/>
    <property type="evidence" value="ECO:0007669"/>
    <property type="project" value="InterPro"/>
</dbReference>
<name>A0A0K6IPE4_9PROT</name>
<evidence type="ECO:0000313" key="3">
    <source>
        <dbReference type="EMBL" id="CUB04966.1"/>
    </source>
</evidence>
<accession>A0A0K6IPE4</accession>
<dbReference type="GO" id="GO:0004185">
    <property type="term" value="F:serine-type carboxypeptidase activity"/>
    <property type="evidence" value="ECO:0007669"/>
    <property type="project" value="InterPro"/>
</dbReference>